<dbReference type="InterPro" id="IPR003968">
    <property type="entry name" value="K_chnl_volt-dep_Kv"/>
</dbReference>
<dbReference type="PRINTS" id="PR01491">
    <property type="entry name" value="KVCHANNEL"/>
</dbReference>
<dbReference type="InterPro" id="IPR003131">
    <property type="entry name" value="T1-type_BTB"/>
</dbReference>
<evidence type="ECO:0000259" key="15">
    <source>
        <dbReference type="Pfam" id="PF02214"/>
    </source>
</evidence>
<dbReference type="InterPro" id="IPR027359">
    <property type="entry name" value="Volt_channel_dom_sf"/>
</dbReference>
<evidence type="ECO:0000256" key="10">
    <source>
        <dbReference type="ARBA" id="ARBA00023136"/>
    </source>
</evidence>
<dbReference type="Gene3D" id="1.20.120.350">
    <property type="entry name" value="Voltage-gated potassium channels. Chain C"/>
    <property type="match status" value="1"/>
</dbReference>
<feature type="compositionally biased region" description="Polar residues" evidence="12">
    <location>
        <begin position="1"/>
        <end position="14"/>
    </location>
</feature>
<feature type="transmembrane region" description="Helical" evidence="13">
    <location>
        <begin position="381"/>
        <end position="398"/>
    </location>
</feature>
<evidence type="ECO:0000256" key="9">
    <source>
        <dbReference type="ARBA" id="ARBA00023065"/>
    </source>
</evidence>
<evidence type="ECO:0000313" key="17">
    <source>
        <dbReference type="Proteomes" id="UP001163046"/>
    </source>
</evidence>
<dbReference type="PANTHER" id="PTHR11537">
    <property type="entry name" value="VOLTAGE-GATED POTASSIUM CHANNEL"/>
    <property type="match status" value="1"/>
</dbReference>
<dbReference type="InterPro" id="IPR011333">
    <property type="entry name" value="SKP1/BTB/POZ_sf"/>
</dbReference>
<dbReference type="GO" id="GO:0001508">
    <property type="term" value="P:action potential"/>
    <property type="evidence" value="ECO:0007669"/>
    <property type="project" value="TreeGrafter"/>
</dbReference>
<feature type="domain" description="Potassium channel tetramerisation-type BTB" evidence="15">
    <location>
        <begin position="58"/>
        <end position="146"/>
    </location>
</feature>
<feature type="transmembrane region" description="Helical" evidence="13">
    <location>
        <begin position="251"/>
        <end position="273"/>
    </location>
</feature>
<keyword evidence="4 13" id="KW-0812">Transmembrane</keyword>
<dbReference type="FunFam" id="1.10.287.70:FF:000028">
    <property type="entry name" value="potassium voltage-gated channel subfamily D member 3"/>
    <property type="match status" value="1"/>
</dbReference>
<organism evidence="16 17">
    <name type="scientific">Desmophyllum pertusum</name>
    <dbReference type="NCBI Taxonomy" id="174260"/>
    <lineage>
        <taxon>Eukaryota</taxon>
        <taxon>Metazoa</taxon>
        <taxon>Cnidaria</taxon>
        <taxon>Anthozoa</taxon>
        <taxon>Hexacorallia</taxon>
        <taxon>Scleractinia</taxon>
        <taxon>Caryophylliina</taxon>
        <taxon>Caryophylliidae</taxon>
        <taxon>Desmophyllum</taxon>
    </lineage>
</organism>
<reference evidence="16" key="1">
    <citation type="submission" date="2023-01" db="EMBL/GenBank/DDBJ databases">
        <title>Genome assembly of the deep-sea coral Lophelia pertusa.</title>
        <authorList>
            <person name="Herrera S."/>
            <person name="Cordes E."/>
        </authorList>
    </citation>
    <scope>NUCLEOTIDE SEQUENCE</scope>
    <source>
        <strain evidence="16">USNM1676648</strain>
        <tissue evidence="16">Polyp</tissue>
    </source>
</reference>
<keyword evidence="3" id="KW-0633">Potassium transport</keyword>
<dbReference type="GO" id="GO:0008076">
    <property type="term" value="C:voltage-gated potassium channel complex"/>
    <property type="evidence" value="ECO:0007669"/>
    <property type="project" value="InterPro"/>
</dbReference>
<evidence type="ECO:0000256" key="11">
    <source>
        <dbReference type="ARBA" id="ARBA00023303"/>
    </source>
</evidence>
<name>A0A9X0CJ49_9CNID</name>
<keyword evidence="5" id="KW-0631">Potassium channel</keyword>
<dbReference type="Pfam" id="PF00520">
    <property type="entry name" value="Ion_trans"/>
    <property type="match status" value="1"/>
</dbReference>
<dbReference type="SUPFAM" id="SSF54695">
    <property type="entry name" value="POZ domain"/>
    <property type="match status" value="1"/>
</dbReference>
<keyword evidence="6" id="KW-0851">Voltage-gated channel</keyword>
<feature type="transmembrane region" description="Helical" evidence="13">
    <location>
        <begin position="189"/>
        <end position="210"/>
    </location>
</feature>
<feature type="transmembrane region" description="Helical" evidence="13">
    <location>
        <begin position="349"/>
        <end position="369"/>
    </location>
</feature>
<evidence type="ECO:0000256" key="4">
    <source>
        <dbReference type="ARBA" id="ARBA00022692"/>
    </source>
</evidence>
<keyword evidence="10 13" id="KW-0472">Membrane</keyword>
<feature type="region of interest" description="Disordered" evidence="12">
    <location>
        <begin position="1"/>
        <end position="23"/>
    </location>
</feature>
<comment type="subcellular location">
    <subcellularLocation>
        <location evidence="1">Membrane</location>
        <topology evidence="1">Multi-pass membrane protein</topology>
    </subcellularLocation>
</comment>
<evidence type="ECO:0000256" key="13">
    <source>
        <dbReference type="SAM" id="Phobius"/>
    </source>
</evidence>
<dbReference type="AlphaFoldDB" id="A0A9X0CJ49"/>
<dbReference type="Gene3D" id="1.10.287.70">
    <property type="match status" value="1"/>
</dbReference>
<evidence type="ECO:0000256" key="2">
    <source>
        <dbReference type="ARBA" id="ARBA00022448"/>
    </source>
</evidence>
<keyword evidence="8 13" id="KW-1133">Transmembrane helix</keyword>
<comment type="caution">
    <text evidence="16">The sequence shown here is derived from an EMBL/GenBank/DDBJ whole genome shotgun (WGS) entry which is preliminary data.</text>
</comment>
<evidence type="ECO:0000256" key="8">
    <source>
        <dbReference type="ARBA" id="ARBA00022989"/>
    </source>
</evidence>
<dbReference type="InterPro" id="IPR005821">
    <property type="entry name" value="Ion_trans_dom"/>
</dbReference>
<proteinExistence type="predicted"/>
<keyword evidence="7" id="KW-0630">Potassium</keyword>
<feature type="domain" description="Ion transport" evidence="14">
    <location>
        <begin position="191"/>
        <end position="440"/>
    </location>
</feature>
<keyword evidence="2" id="KW-0813">Transport</keyword>
<evidence type="ECO:0000256" key="3">
    <source>
        <dbReference type="ARBA" id="ARBA00022538"/>
    </source>
</evidence>
<protein>
    <submittedName>
        <fullName evidence="16">Uncharacterized protein</fullName>
    </submittedName>
</protein>
<keyword evidence="17" id="KW-1185">Reference proteome</keyword>
<keyword evidence="11" id="KW-0407">Ion channel</keyword>
<evidence type="ECO:0000256" key="5">
    <source>
        <dbReference type="ARBA" id="ARBA00022826"/>
    </source>
</evidence>
<dbReference type="EMBL" id="MU827319">
    <property type="protein sequence ID" value="KAJ7357676.1"/>
    <property type="molecule type" value="Genomic_DNA"/>
</dbReference>
<sequence length="481" mass="55624">MLQLHGQQLKTPTSKARRRRLTEPHSYQRYGAEFSKQGAVIQPRRKIRKASDRSNGLTVNVSGKKYFFTVRLLSQFPESLLAHRGKRAFFYDSIRDEFFFDRNRIAFESVFNFYQSKGDFVPPDENLNFPEQLLADEFYFYGLYDYISKDDKRTKLVVPKALKKRQVVPLRKYQKEVWKICEVPDSSTLARVVNLFSLLLIICSAVILFLDTLPAFRRSAKPVTLTSNFTSISAKNSTDENIFKSSKTFKIISIVEAFCIAWFAFELLVRFVVSPEKRKFFLRALNVIDLIAIVPFYISLFISIRSVGTTLYILRVLRLSRVFRVIKISRYISTMKVLGKTVRASINDLWTMCFLILIGTILFGSMAYYCEQWDEETKFDSIPIACWWSIVTITTLGYGDLVPRTLCGKLAGGLCSVSGVLLITPFLPIIFNKFIRFQQQVEASTKGAGQDSRDRPKKRAYSTQYEVNESLVKQRTRRYTM</sequence>
<dbReference type="PRINTS" id="PR01496">
    <property type="entry name" value="SHAKERCHANEL"/>
</dbReference>
<evidence type="ECO:0000313" key="16">
    <source>
        <dbReference type="EMBL" id="KAJ7357676.1"/>
    </source>
</evidence>
<gene>
    <name evidence="16" type="ORF">OS493_023809</name>
</gene>
<dbReference type="PANTHER" id="PTHR11537:SF113">
    <property type="entry name" value="POTASSIUM VOLTAGE-GATED CHANNEL PROTEIN SHAKER"/>
    <property type="match status" value="1"/>
</dbReference>
<keyword evidence="9" id="KW-0406">Ion transport</keyword>
<dbReference type="Proteomes" id="UP001163046">
    <property type="component" value="Unassembled WGS sequence"/>
</dbReference>
<dbReference type="Gene3D" id="3.30.710.10">
    <property type="entry name" value="Potassium Channel Kv1.1, Chain A"/>
    <property type="match status" value="1"/>
</dbReference>
<dbReference type="PRINTS" id="PR00169">
    <property type="entry name" value="KCHANNEL"/>
</dbReference>
<dbReference type="OrthoDB" id="415460at2759"/>
<dbReference type="GO" id="GO:0051260">
    <property type="term" value="P:protein homooligomerization"/>
    <property type="evidence" value="ECO:0007669"/>
    <property type="project" value="InterPro"/>
</dbReference>
<feature type="transmembrane region" description="Helical" evidence="13">
    <location>
        <begin position="410"/>
        <end position="431"/>
    </location>
</feature>
<evidence type="ECO:0000256" key="12">
    <source>
        <dbReference type="SAM" id="MobiDB-lite"/>
    </source>
</evidence>
<dbReference type="InterPro" id="IPR028325">
    <property type="entry name" value="VG_K_chnl"/>
</dbReference>
<dbReference type="Pfam" id="PF02214">
    <property type="entry name" value="BTB_2"/>
    <property type="match status" value="1"/>
</dbReference>
<accession>A0A9X0CJ49</accession>
<dbReference type="SUPFAM" id="SSF81324">
    <property type="entry name" value="Voltage-gated potassium channels"/>
    <property type="match status" value="1"/>
</dbReference>
<evidence type="ECO:0000256" key="7">
    <source>
        <dbReference type="ARBA" id="ARBA00022958"/>
    </source>
</evidence>
<dbReference type="GO" id="GO:0005251">
    <property type="term" value="F:delayed rectifier potassium channel activity"/>
    <property type="evidence" value="ECO:0007669"/>
    <property type="project" value="TreeGrafter"/>
</dbReference>
<evidence type="ECO:0000256" key="1">
    <source>
        <dbReference type="ARBA" id="ARBA00004141"/>
    </source>
</evidence>
<dbReference type="InterPro" id="IPR003972">
    <property type="entry name" value="K_chnl_volt-dep_Kv1"/>
</dbReference>
<evidence type="ECO:0000259" key="14">
    <source>
        <dbReference type="Pfam" id="PF00520"/>
    </source>
</evidence>
<evidence type="ECO:0000256" key="6">
    <source>
        <dbReference type="ARBA" id="ARBA00022882"/>
    </source>
</evidence>